<dbReference type="GO" id="GO:0019901">
    <property type="term" value="F:protein kinase binding"/>
    <property type="evidence" value="ECO:0007669"/>
    <property type="project" value="TreeGrafter"/>
</dbReference>
<feature type="compositionally biased region" description="Polar residues" evidence="2">
    <location>
        <begin position="318"/>
        <end position="337"/>
    </location>
</feature>
<reference evidence="4 5" key="1">
    <citation type="journal article" date="2016" name="Mol. Biol. Evol.">
        <title>Comparative Genomics of Early-Diverging Mushroom-Forming Fungi Provides Insights into the Origins of Lignocellulose Decay Capabilities.</title>
        <authorList>
            <person name="Nagy L.G."/>
            <person name="Riley R."/>
            <person name="Tritt A."/>
            <person name="Adam C."/>
            <person name="Daum C."/>
            <person name="Floudas D."/>
            <person name="Sun H."/>
            <person name="Yadav J.S."/>
            <person name="Pangilinan J."/>
            <person name="Larsson K.H."/>
            <person name="Matsuura K."/>
            <person name="Barry K."/>
            <person name="Labutti K."/>
            <person name="Kuo R."/>
            <person name="Ohm R.A."/>
            <person name="Bhattacharya S.S."/>
            <person name="Shirouzu T."/>
            <person name="Yoshinaga Y."/>
            <person name="Martin F.M."/>
            <person name="Grigoriev I.V."/>
            <person name="Hibbett D.S."/>
        </authorList>
    </citation>
    <scope>NUCLEOTIDE SEQUENCE [LARGE SCALE GENOMIC DNA]</scope>
    <source>
        <strain evidence="4 5">HHB12029</strain>
    </source>
</reference>
<dbReference type="OrthoDB" id="531008at2759"/>
<feature type="region of interest" description="Disordered" evidence="2">
    <location>
        <begin position="1"/>
        <end position="84"/>
    </location>
</feature>
<dbReference type="SUPFAM" id="SSF160219">
    <property type="entry name" value="AMPKBI-like"/>
    <property type="match status" value="1"/>
</dbReference>
<feature type="region of interest" description="Disordered" evidence="2">
    <location>
        <begin position="360"/>
        <end position="424"/>
    </location>
</feature>
<sequence length="486" mass="52027">MGNTSSSAASKQQHAQHSDKPHPPPPPHGPIHHSSPTAAKAPPPPPSGSTRPEKAPLPLVPPSASSRIAEAKRSKRSLEFPDFQIQPLTAQRRVSSFVPSEPIPIPGSATATTPNPYVRPVNPDSESMQDLVVPVDGRPAHPNRMPAAPLSPIQSKDELHQSSDPRGPRSKARNPEYTAHEIVKSSVPLGLTTPEVTLGASQGANSVEVPTLVTWSGRGKDVWVEDTWNGRTRLTYNAEKEIFSESVLLPVGNMSLKFIVDDELKLSPDLPMASDDDGALVNYITVTPPVAVGTEPPASRDYHPPMWSASRWLKEPSDSYSNSGDGVSGSPPWTNDIPQHLVKAQAEEEAYNAHRALPAETRRVTSAPPVPIHPPAPTLPRHLDKVILSSSKPRATTPKAGTRRSSKSAKREREAAEAAAAGDDDAVLPVPSHVVLHHLGTSAIRDGVIAVADTVRYRKKFITTVYYKPMAPATPDPPPSPPALAA</sequence>
<dbReference type="InterPro" id="IPR014756">
    <property type="entry name" value="Ig_E-set"/>
</dbReference>
<protein>
    <recommendedName>
        <fullName evidence="3">Association with the SNF1 complex (ASC) domain-containing protein</fullName>
    </recommendedName>
</protein>
<keyword evidence="5" id="KW-1185">Reference proteome</keyword>
<dbReference type="InterPro" id="IPR037256">
    <property type="entry name" value="ASC_dom_sf"/>
</dbReference>
<feature type="region of interest" description="Disordered" evidence="2">
    <location>
        <begin position="98"/>
        <end position="176"/>
    </location>
</feature>
<dbReference type="AlphaFoldDB" id="A0A166A5X9"/>
<dbReference type="InterPro" id="IPR013783">
    <property type="entry name" value="Ig-like_fold"/>
</dbReference>
<evidence type="ECO:0000313" key="4">
    <source>
        <dbReference type="EMBL" id="KZV88789.1"/>
    </source>
</evidence>
<proteinExistence type="inferred from homology"/>
<dbReference type="Pfam" id="PF16561">
    <property type="entry name" value="AMPK1_CBM"/>
    <property type="match status" value="1"/>
</dbReference>
<feature type="compositionally biased region" description="Low complexity" evidence="2">
    <location>
        <begin position="1"/>
        <end position="15"/>
    </location>
</feature>
<evidence type="ECO:0000256" key="2">
    <source>
        <dbReference type="SAM" id="MobiDB-lite"/>
    </source>
</evidence>
<dbReference type="SMART" id="SM01010">
    <property type="entry name" value="AMPKBI"/>
    <property type="match status" value="1"/>
</dbReference>
<dbReference type="EMBL" id="KV426090">
    <property type="protein sequence ID" value="KZV88789.1"/>
    <property type="molecule type" value="Genomic_DNA"/>
</dbReference>
<gene>
    <name evidence="4" type="ORF">EXIGLDRAFT_838974</name>
</gene>
<organism evidence="4 5">
    <name type="scientific">Exidia glandulosa HHB12029</name>
    <dbReference type="NCBI Taxonomy" id="1314781"/>
    <lineage>
        <taxon>Eukaryota</taxon>
        <taxon>Fungi</taxon>
        <taxon>Dikarya</taxon>
        <taxon>Basidiomycota</taxon>
        <taxon>Agaricomycotina</taxon>
        <taxon>Agaricomycetes</taxon>
        <taxon>Auriculariales</taxon>
        <taxon>Exidiaceae</taxon>
        <taxon>Exidia</taxon>
    </lineage>
</organism>
<accession>A0A166A5X9</accession>
<feature type="compositionally biased region" description="Basic and acidic residues" evidence="2">
    <location>
        <begin position="69"/>
        <end position="79"/>
    </location>
</feature>
<evidence type="ECO:0000256" key="1">
    <source>
        <dbReference type="ARBA" id="ARBA00010926"/>
    </source>
</evidence>
<dbReference type="FunCoup" id="A0A166A5X9">
    <property type="interactions" value="134"/>
</dbReference>
<dbReference type="PANTHER" id="PTHR10343:SF84">
    <property type="entry name" value="5'-AMP-ACTIVATED PROTEIN KINASE SUBUNIT BETA-1"/>
    <property type="match status" value="1"/>
</dbReference>
<feature type="compositionally biased region" description="Basic and acidic residues" evidence="2">
    <location>
        <begin position="155"/>
        <end position="167"/>
    </location>
</feature>
<comment type="similarity">
    <text evidence="1">Belongs to the 5'-AMP-activated protein kinase beta subunit family.</text>
</comment>
<evidence type="ECO:0000259" key="3">
    <source>
        <dbReference type="SMART" id="SM01010"/>
    </source>
</evidence>
<dbReference type="Pfam" id="PF04739">
    <property type="entry name" value="AMPKBI"/>
    <property type="match status" value="1"/>
</dbReference>
<dbReference type="Proteomes" id="UP000077266">
    <property type="component" value="Unassembled WGS sequence"/>
</dbReference>
<feature type="region of interest" description="Disordered" evidence="2">
    <location>
        <begin position="315"/>
        <end position="337"/>
    </location>
</feature>
<dbReference type="STRING" id="1314781.A0A166A5X9"/>
<dbReference type="SUPFAM" id="SSF81296">
    <property type="entry name" value="E set domains"/>
    <property type="match status" value="1"/>
</dbReference>
<dbReference type="PANTHER" id="PTHR10343">
    <property type="entry name" value="5'-AMP-ACTIVATED PROTEIN KINASE , BETA SUBUNIT"/>
    <property type="match status" value="1"/>
</dbReference>
<dbReference type="Gene3D" id="6.20.250.60">
    <property type="match status" value="1"/>
</dbReference>
<feature type="domain" description="Association with the SNF1 complex (ASC)" evidence="3">
    <location>
        <begin position="326"/>
        <end position="470"/>
    </location>
</feature>
<dbReference type="Gene3D" id="2.60.40.10">
    <property type="entry name" value="Immunoglobulins"/>
    <property type="match status" value="1"/>
</dbReference>
<dbReference type="GO" id="GO:0005634">
    <property type="term" value="C:nucleus"/>
    <property type="evidence" value="ECO:0007669"/>
    <property type="project" value="TreeGrafter"/>
</dbReference>
<dbReference type="InterPro" id="IPR032640">
    <property type="entry name" value="AMPK1_CBM"/>
</dbReference>
<dbReference type="InterPro" id="IPR050827">
    <property type="entry name" value="CRP1_MDG1_kinase"/>
</dbReference>
<dbReference type="CDD" id="cd02859">
    <property type="entry name" value="E_set_AMPKbeta_like_N"/>
    <property type="match status" value="1"/>
</dbReference>
<feature type="compositionally biased region" description="Pro residues" evidence="2">
    <location>
        <begin position="368"/>
        <end position="378"/>
    </location>
</feature>
<dbReference type="GO" id="GO:0005737">
    <property type="term" value="C:cytoplasm"/>
    <property type="evidence" value="ECO:0007669"/>
    <property type="project" value="TreeGrafter"/>
</dbReference>
<dbReference type="GO" id="GO:0031588">
    <property type="term" value="C:nucleotide-activated protein kinase complex"/>
    <property type="evidence" value="ECO:0007669"/>
    <property type="project" value="TreeGrafter"/>
</dbReference>
<dbReference type="InterPro" id="IPR006828">
    <property type="entry name" value="ASC_dom"/>
</dbReference>
<evidence type="ECO:0000313" key="5">
    <source>
        <dbReference type="Proteomes" id="UP000077266"/>
    </source>
</evidence>
<dbReference type="InParanoid" id="A0A166A5X9"/>
<name>A0A166A5X9_EXIGL</name>
<dbReference type="GO" id="GO:0007165">
    <property type="term" value="P:signal transduction"/>
    <property type="evidence" value="ECO:0007669"/>
    <property type="project" value="TreeGrafter"/>
</dbReference>